<dbReference type="SUPFAM" id="SSF100910">
    <property type="entry name" value="Chemosensory protein Csp2"/>
    <property type="match status" value="1"/>
</dbReference>
<gene>
    <name evidence="3" type="ORF">DMN91_009649</name>
    <name evidence="2" type="ORF">X777_03024</name>
</gene>
<name>A0A026WMR6_OOCBI</name>
<proteinExistence type="predicted"/>
<organism evidence="2 4">
    <name type="scientific">Ooceraea biroi</name>
    <name type="common">Clonal raider ant</name>
    <name type="synonym">Cerapachys biroi</name>
    <dbReference type="NCBI Taxonomy" id="2015173"/>
    <lineage>
        <taxon>Eukaryota</taxon>
        <taxon>Metazoa</taxon>
        <taxon>Ecdysozoa</taxon>
        <taxon>Arthropoda</taxon>
        <taxon>Hexapoda</taxon>
        <taxon>Insecta</taxon>
        <taxon>Pterygota</taxon>
        <taxon>Neoptera</taxon>
        <taxon>Endopterygota</taxon>
        <taxon>Hymenoptera</taxon>
        <taxon>Apocrita</taxon>
        <taxon>Aculeata</taxon>
        <taxon>Formicoidea</taxon>
        <taxon>Formicidae</taxon>
        <taxon>Dorylinae</taxon>
        <taxon>Ooceraea</taxon>
    </lineage>
</organism>
<dbReference type="InterPro" id="IPR036682">
    <property type="entry name" value="OS_D_A10/PebIII_sf"/>
</dbReference>
<dbReference type="PANTHER" id="PTHR11257">
    <property type="entry name" value="CHEMOSENSORY PROTEIN-RELATED"/>
    <property type="match status" value="1"/>
</dbReference>
<evidence type="ECO:0000313" key="3">
    <source>
        <dbReference type="EMBL" id="RLU17414.1"/>
    </source>
</evidence>
<evidence type="ECO:0000313" key="2">
    <source>
        <dbReference type="EMBL" id="EZA56404.1"/>
    </source>
</evidence>
<feature type="signal peptide" evidence="1">
    <location>
        <begin position="1"/>
        <end position="20"/>
    </location>
</feature>
<reference evidence="3" key="2">
    <citation type="journal article" date="2018" name="Genome Res.">
        <title>The genomic architecture and molecular evolution of ant odorant receptors.</title>
        <authorList>
            <person name="McKenzie S.K."/>
            <person name="Kronauer D.J.C."/>
        </authorList>
    </citation>
    <scope>NUCLEOTIDE SEQUENCE [LARGE SCALE GENOMIC DNA]</scope>
    <source>
        <strain evidence="3">Clonal line C1</strain>
    </source>
</reference>
<dbReference type="Pfam" id="PF03392">
    <property type="entry name" value="OS-D"/>
    <property type="match status" value="1"/>
</dbReference>
<keyword evidence="4" id="KW-1185">Reference proteome</keyword>
<dbReference type="OMA" id="RKCTETQ"/>
<keyword evidence="1" id="KW-0732">Signal</keyword>
<dbReference type="EMBL" id="QOIP01000010">
    <property type="protein sequence ID" value="RLU17414.1"/>
    <property type="molecule type" value="Genomic_DNA"/>
</dbReference>
<dbReference type="Proteomes" id="UP000279307">
    <property type="component" value="Chromosome 10"/>
</dbReference>
<dbReference type="Proteomes" id="UP000053097">
    <property type="component" value="Unassembled WGS sequence"/>
</dbReference>
<dbReference type="AlphaFoldDB" id="A0A026WMR6"/>
<dbReference type="InterPro" id="IPR005055">
    <property type="entry name" value="A10/PebIII"/>
</dbReference>
<reference evidence="3" key="3">
    <citation type="submission" date="2018-07" db="EMBL/GenBank/DDBJ databases">
        <authorList>
            <person name="Mckenzie S.K."/>
            <person name="Kronauer D.J.C."/>
        </authorList>
    </citation>
    <scope>NUCLEOTIDE SEQUENCE</scope>
    <source>
        <strain evidence="3">Clonal line C1</strain>
    </source>
</reference>
<dbReference type="OrthoDB" id="8183954at2759"/>
<dbReference type="EMBL" id="KK107167">
    <property type="protein sequence ID" value="EZA56404.1"/>
    <property type="molecule type" value="Genomic_DNA"/>
</dbReference>
<evidence type="ECO:0000313" key="4">
    <source>
        <dbReference type="Proteomes" id="UP000053097"/>
    </source>
</evidence>
<sequence length="125" mass="14399">MGKSSLCLLTLLVVLAAAIAQEKYSDKFDAMIASDVDRVLGNDEERDKYYKCLMDTGPCDREEELFLKEHSVEAFVTRCRKCTDIQKEFAEKVTIWYTQNRPQEWSAMVEKFIADAKKMNITPDS</sequence>
<feature type="chain" id="PRO_5035982443" evidence="1">
    <location>
        <begin position="21"/>
        <end position="125"/>
    </location>
</feature>
<dbReference type="Gene3D" id="1.10.2080.10">
    <property type="entry name" value="Insect odorant-binding protein A10/Ejaculatory bulb-specific protein 3"/>
    <property type="match status" value="1"/>
</dbReference>
<reference evidence="2 4" key="1">
    <citation type="journal article" date="2014" name="Curr. Biol.">
        <title>The genome of the clonal raider ant Cerapachys biroi.</title>
        <authorList>
            <person name="Oxley P.R."/>
            <person name="Ji L."/>
            <person name="Fetter-Pruneda I."/>
            <person name="McKenzie S.K."/>
            <person name="Li C."/>
            <person name="Hu H."/>
            <person name="Zhang G."/>
            <person name="Kronauer D.J."/>
        </authorList>
    </citation>
    <scope>NUCLEOTIDE SEQUENCE [LARGE SCALE GENOMIC DNA]</scope>
</reference>
<accession>A0A026WMR6</accession>
<dbReference type="PANTHER" id="PTHR11257:SF13">
    <property type="entry name" value="GEO07322P1"/>
    <property type="match status" value="1"/>
</dbReference>
<protein>
    <submittedName>
        <fullName evidence="3">ObirCsp1</fullName>
    </submittedName>
</protein>
<evidence type="ECO:0000256" key="1">
    <source>
        <dbReference type="SAM" id="SignalP"/>
    </source>
</evidence>